<dbReference type="SUPFAM" id="SSF55331">
    <property type="entry name" value="Tautomerase/MIF"/>
    <property type="match status" value="1"/>
</dbReference>
<keyword evidence="2" id="KW-1185">Reference proteome</keyword>
<dbReference type="EMBL" id="WBJZ01000012">
    <property type="protein sequence ID" value="KAB1656354.1"/>
    <property type="molecule type" value="Genomic_DNA"/>
</dbReference>
<dbReference type="Gene3D" id="3.30.429.10">
    <property type="entry name" value="Macrophage Migration Inhibitory Factor"/>
    <property type="match status" value="1"/>
</dbReference>
<dbReference type="PANTHER" id="PTHR38460">
    <property type="entry name" value="TAUTOMERASE YOLI-RELATED"/>
    <property type="match status" value="1"/>
</dbReference>
<dbReference type="Pfam" id="PF14552">
    <property type="entry name" value="Tautomerase_2"/>
    <property type="match status" value="1"/>
</dbReference>
<dbReference type="AlphaFoldDB" id="A0A7J5BQQ5"/>
<organism evidence="1 2">
    <name type="scientific">Pseudoclavibacter chungangensis</name>
    <dbReference type="NCBI Taxonomy" id="587635"/>
    <lineage>
        <taxon>Bacteria</taxon>
        <taxon>Bacillati</taxon>
        <taxon>Actinomycetota</taxon>
        <taxon>Actinomycetes</taxon>
        <taxon>Micrococcales</taxon>
        <taxon>Microbacteriaceae</taxon>
        <taxon>Pseudoclavibacter</taxon>
    </lineage>
</organism>
<dbReference type="PANTHER" id="PTHR38460:SF1">
    <property type="entry name" value="TAUTOMERASE YOLI-RELATED"/>
    <property type="match status" value="1"/>
</dbReference>
<dbReference type="RefSeq" id="WP_158040880.1">
    <property type="nucleotide sequence ID" value="NZ_JACCFV010000001.1"/>
</dbReference>
<dbReference type="Proteomes" id="UP000467240">
    <property type="component" value="Unassembled WGS sequence"/>
</dbReference>
<evidence type="ECO:0000313" key="1">
    <source>
        <dbReference type="EMBL" id="KAB1656354.1"/>
    </source>
</evidence>
<protein>
    <submittedName>
        <fullName evidence="1">Tautomerase family protein</fullName>
    </submittedName>
</protein>
<sequence>MPLIAVHVLKGHDETYLTSLLDTIHEAVVEAFEVPETDRYQVLTQHEPFEIRALDTGLGFTRSDRLTIVRVISKARPEAAKERLYALLAQKLDETPGVPPEDLVVSVVENSSADWSFGAGRAQFLTGELPTS</sequence>
<dbReference type="OrthoDB" id="9804765at2"/>
<dbReference type="InterPro" id="IPR014347">
    <property type="entry name" value="Tautomerase/MIF_sf"/>
</dbReference>
<comment type="caution">
    <text evidence="1">The sequence shown here is derived from an EMBL/GenBank/DDBJ whole genome shotgun (WGS) entry which is preliminary data.</text>
</comment>
<dbReference type="InterPro" id="IPR037479">
    <property type="entry name" value="Tauto_MSAD"/>
</dbReference>
<name>A0A7J5BQQ5_9MICO</name>
<gene>
    <name evidence="1" type="ORF">F8O01_10840</name>
</gene>
<proteinExistence type="predicted"/>
<evidence type="ECO:0000313" key="2">
    <source>
        <dbReference type="Proteomes" id="UP000467240"/>
    </source>
</evidence>
<accession>A0A7J5BQQ5</accession>
<reference evidence="1 2" key="1">
    <citation type="submission" date="2019-09" db="EMBL/GenBank/DDBJ databases">
        <title>Phylogeny of genus Pseudoclavibacter and closely related genus.</title>
        <authorList>
            <person name="Li Y."/>
        </authorList>
    </citation>
    <scope>NUCLEOTIDE SEQUENCE [LARGE SCALE GENOMIC DNA]</scope>
    <source>
        <strain evidence="1 2">DSM 23821</strain>
    </source>
</reference>